<dbReference type="Proteomes" id="UP000245474">
    <property type="component" value="Unassembled WGS sequence"/>
</dbReference>
<dbReference type="EMBL" id="QFFI01000028">
    <property type="protein sequence ID" value="PWG61710.1"/>
    <property type="molecule type" value="Genomic_DNA"/>
</dbReference>
<sequence length="467" mass="53094">MFRHIVHGHFYNRQFAWPHNWRIPDELDAYALYQICRGLETATGKGIYRCFREQLVYSIIARQHEDGGWYHGEWTAEVECHTRLHVGGMHLLCGALEERECPVVRRALEKAAEFIAGLTDETAIGTWFLHDSLERSPQSMLLGPFRWRPSRVLGKSESNMLVLNTHLDTIIALERYARVTGDERYAGRLRSARGAAEALLRAQPLEAVYWLAYRLIDLTWKPPAVARRLPLPLRALKRITWRYLMPRMNQLRTRFPRLVMPTGFVDRAIALSGVSDPYQTVNLWDLVRYARLYPVADLNRVIKDAARYTQESDLRGYWAASRNKGHSLGFWMEALWHLCLDDPEPRYRAWLAEAVLLCDDTGYGLAPAVLGVNAEAIPPAERVPTPSPASEGLRVINLSRGFDLELIVVNVTKDDIPLAWETSPGGDLTWNGATWETVAYRGGEVLIPGRSWVRGRSVQGGGQQVDA</sequence>
<reference evidence="1 2" key="1">
    <citation type="submission" date="2018-05" db="EMBL/GenBank/DDBJ databases">
        <title>Spiribacter halobius sp. nov., a moderately halophilic bacterium isolated from marine solar saltern.</title>
        <authorList>
            <person name="Zheng W.-S."/>
            <person name="Lu D.-C."/>
            <person name="Du Z.-J."/>
        </authorList>
    </citation>
    <scope>NUCLEOTIDE SEQUENCE [LARGE SCALE GENOMIC DNA]</scope>
    <source>
        <strain evidence="1 2">E85</strain>
    </source>
</reference>
<comment type="caution">
    <text evidence="1">The sequence shown here is derived from an EMBL/GenBank/DDBJ whole genome shotgun (WGS) entry which is preliminary data.</text>
</comment>
<accession>A0A2U2MXW8</accession>
<dbReference type="AlphaFoldDB" id="A0A2U2MXW8"/>
<dbReference type="InterPro" id="IPR008930">
    <property type="entry name" value="Terpenoid_cyclase/PrenylTrfase"/>
</dbReference>
<keyword evidence="2" id="KW-1185">Reference proteome</keyword>
<name>A0A2U2MXW8_9GAMM</name>
<gene>
    <name evidence="1" type="ORF">DEM34_15225</name>
</gene>
<organism evidence="1 2">
    <name type="scientific">Sediminicurvatus halobius</name>
    <dbReference type="NCBI Taxonomy" id="2182432"/>
    <lineage>
        <taxon>Bacteria</taxon>
        <taxon>Pseudomonadati</taxon>
        <taxon>Pseudomonadota</taxon>
        <taxon>Gammaproteobacteria</taxon>
        <taxon>Chromatiales</taxon>
        <taxon>Ectothiorhodospiraceae</taxon>
        <taxon>Sediminicurvatus</taxon>
    </lineage>
</organism>
<evidence type="ECO:0000313" key="2">
    <source>
        <dbReference type="Proteomes" id="UP000245474"/>
    </source>
</evidence>
<dbReference type="SUPFAM" id="SSF48239">
    <property type="entry name" value="Terpenoid cyclases/Protein prenyltransferases"/>
    <property type="match status" value="1"/>
</dbReference>
<proteinExistence type="predicted"/>
<evidence type="ECO:0000313" key="1">
    <source>
        <dbReference type="EMBL" id="PWG61710.1"/>
    </source>
</evidence>
<protein>
    <submittedName>
        <fullName evidence="1">Uncharacterized protein</fullName>
    </submittedName>
</protein>